<proteinExistence type="predicted"/>
<organism evidence="1 3">
    <name type="scientific">Cronobacter universalis NCTC 9529</name>
    <dbReference type="NCBI Taxonomy" id="1074000"/>
    <lineage>
        <taxon>Bacteria</taxon>
        <taxon>Pseudomonadati</taxon>
        <taxon>Pseudomonadota</taxon>
        <taxon>Gammaproteobacteria</taxon>
        <taxon>Enterobacterales</taxon>
        <taxon>Enterobacteriaceae</taxon>
        <taxon>Cronobacter</taxon>
    </lineage>
</organism>
<dbReference type="RefSeq" id="WP_007699539.1">
    <property type="nucleotide sequence ID" value="NZ_AJKW01000008.1"/>
</dbReference>
<dbReference type="Proteomes" id="UP000254849">
    <property type="component" value="Unassembled WGS sequence"/>
</dbReference>
<name>A0AAC8ZRX6_9ENTR</name>
<evidence type="ECO:0000313" key="2">
    <source>
        <dbReference type="EMBL" id="STD11441.1"/>
    </source>
</evidence>
<protein>
    <submittedName>
        <fullName evidence="1">Addiction module toxin RelE</fullName>
    </submittedName>
    <submittedName>
        <fullName evidence="2">Uncharacterized protein conserved in bacteria</fullName>
    </submittedName>
</protein>
<dbReference type="InterPro" id="IPR009241">
    <property type="entry name" value="HigB-like"/>
</dbReference>
<dbReference type="KEGG" id="cui:AFK65_13010"/>
<gene>
    <name evidence="1" type="ORF">AFK65_13010</name>
    <name evidence="2" type="ORF">NCTC9529_02664</name>
</gene>
<dbReference type="EMBL" id="CP012257">
    <property type="protein sequence ID" value="ALB55538.1"/>
    <property type="molecule type" value="Genomic_DNA"/>
</dbReference>
<evidence type="ECO:0000313" key="1">
    <source>
        <dbReference type="EMBL" id="ALB55538.1"/>
    </source>
</evidence>
<dbReference type="Proteomes" id="UP000061974">
    <property type="component" value="Chromosome"/>
</dbReference>
<dbReference type="Pfam" id="PF05973">
    <property type="entry name" value="Gp49"/>
    <property type="match status" value="1"/>
</dbReference>
<accession>A0AAC8ZRX6</accession>
<reference evidence="1 3" key="3">
    <citation type="journal article" date="2016" name="Genome Announc.">
        <title>Fully Closed Genome Sequences of Five Type Strains of the Genus Cronobacter and One Cronobacter sakazakii Strain.</title>
        <authorList>
            <person name="Moine D."/>
            <person name="Kassam M."/>
            <person name="Baert L."/>
            <person name="Tang Y."/>
            <person name="Barretto C."/>
            <person name="Ngom Bru C."/>
            <person name="Klijn A."/>
            <person name="Descombes P."/>
        </authorList>
    </citation>
    <scope>NUCLEOTIDE SEQUENCE [LARGE SCALE GENOMIC DNA]</scope>
    <source>
        <strain evidence="1 3">NCTC 9529</strain>
    </source>
</reference>
<reference evidence="2 4" key="4">
    <citation type="submission" date="2018-06" db="EMBL/GenBank/DDBJ databases">
        <authorList>
            <consortium name="Pathogen Informatics"/>
            <person name="Doyle S."/>
        </authorList>
    </citation>
    <scope>NUCLEOTIDE SEQUENCE [LARGE SCALE GENOMIC DNA]</scope>
    <source>
        <strain evidence="4">NCTC 9529</strain>
        <strain evidence="2">NCTC9529</strain>
    </source>
</reference>
<reference evidence="3" key="2">
    <citation type="submission" date="2015-09" db="EMBL/GenBank/DDBJ databases">
        <title>Cronobacter genome sequencing and assembly.</title>
        <authorList>
            <person name="Descombes P."/>
            <person name="Baert L."/>
            <person name="Ngom-Bru C."/>
            <person name="Barretto C."/>
        </authorList>
    </citation>
    <scope>NUCLEOTIDE SEQUENCE [LARGE SCALE GENOMIC DNA]</scope>
    <source>
        <strain evidence="3">NCTC 9529</strain>
    </source>
</reference>
<reference evidence="3" key="1">
    <citation type="submission" date="2015-07" db="EMBL/GenBank/DDBJ databases">
        <authorList>
            <person name="Moine D."/>
            <person name="Kassam M."/>
        </authorList>
    </citation>
    <scope>NUCLEOTIDE SEQUENCE [LARGE SCALE GENOMIC DNA]</scope>
    <source>
        <strain evidence="3">NCTC 9529</strain>
    </source>
</reference>
<evidence type="ECO:0000313" key="3">
    <source>
        <dbReference type="Proteomes" id="UP000061974"/>
    </source>
</evidence>
<sequence length="117" mass="13756">MTWTVIMCPEFATWYEKQDRAVQKRLSAYLMHLSQLGPALGRPLVDTLKTSRYGQLKELRAQCQGKPWRILFAFDPCRRAILLCGGDKTGNKRFYSIYIRLAEARFYRHLLALRSER</sequence>
<dbReference type="EMBL" id="UFYH01000001">
    <property type="protein sequence ID" value="STD11441.1"/>
    <property type="molecule type" value="Genomic_DNA"/>
</dbReference>
<keyword evidence="4" id="KW-1185">Reference proteome</keyword>
<dbReference type="AlphaFoldDB" id="A0AAC8ZRX6"/>
<evidence type="ECO:0000313" key="4">
    <source>
        <dbReference type="Proteomes" id="UP000254849"/>
    </source>
</evidence>